<reference evidence="2" key="1">
    <citation type="submission" date="2016-10" db="EMBL/GenBank/DDBJ databases">
        <authorList>
            <person name="de Groot N.N."/>
        </authorList>
    </citation>
    <scope>NUCLEOTIDE SEQUENCE [LARGE SCALE GENOMIC DNA]</scope>
    <source>
        <strain evidence="2">DUS833</strain>
    </source>
</reference>
<name>A0A1H1KG94_9BURK</name>
<sequence length="32" mass="3625">MIADRTYKAVSFLAERVKSRLRFAAPTGNKAR</sequence>
<evidence type="ECO:0000313" key="2">
    <source>
        <dbReference type="EMBL" id="SDR61092.1"/>
    </source>
</evidence>
<reference evidence="3" key="2">
    <citation type="submission" date="2016-10" db="EMBL/GenBank/DDBJ databases">
        <authorList>
            <person name="Varghese N."/>
            <person name="Submissions S."/>
        </authorList>
    </citation>
    <scope>NUCLEOTIDE SEQUENCE [LARGE SCALE GENOMIC DNA]</scope>
    <source>
        <strain evidence="3">DUS833</strain>
    </source>
</reference>
<proteinExistence type="predicted"/>
<dbReference type="EMBL" id="FNKX01000004">
    <property type="protein sequence ID" value="SDR61025.1"/>
    <property type="molecule type" value="Genomic_DNA"/>
</dbReference>
<organism evidence="2 3">
    <name type="scientific">Paraburkholderia tuberum</name>
    <dbReference type="NCBI Taxonomy" id="157910"/>
    <lineage>
        <taxon>Bacteria</taxon>
        <taxon>Pseudomonadati</taxon>
        <taxon>Pseudomonadota</taxon>
        <taxon>Betaproteobacteria</taxon>
        <taxon>Burkholderiales</taxon>
        <taxon>Burkholderiaceae</taxon>
        <taxon>Paraburkholderia</taxon>
    </lineage>
</organism>
<dbReference type="EMBL" id="FNKX01000004">
    <property type="protein sequence ID" value="SDR61092.1"/>
    <property type="molecule type" value="Genomic_DNA"/>
</dbReference>
<keyword evidence="3" id="KW-1185">Reference proteome</keyword>
<evidence type="ECO:0000313" key="3">
    <source>
        <dbReference type="Proteomes" id="UP000199365"/>
    </source>
</evidence>
<evidence type="ECO:0000313" key="1">
    <source>
        <dbReference type="EMBL" id="SDR61025.1"/>
    </source>
</evidence>
<gene>
    <name evidence="1" type="ORF">SAMN05445850_7507</name>
    <name evidence="2" type="ORF">SAMN05445850_7549</name>
</gene>
<protein>
    <submittedName>
        <fullName evidence="2">Uncharacterized protein</fullName>
    </submittedName>
</protein>
<accession>A0A1H1KG94</accession>
<dbReference type="AlphaFoldDB" id="A0A1H1KG94"/>
<dbReference type="Proteomes" id="UP000199365">
    <property type="component" value="Unassembled WGS sequence"/>
</dbReference>